<dbReference type="SUPFAM" id="SSF161098">
    <property type="entry name" value="MetI-like"/>
    <property type="match status" value="1"/>
</dbReference>
<keyword evidence="8" id="KW-1185">Reference proteome</keyword>
<keyword evidence="2 5" id="KW-0812">Transmembrane</keyword>
<dbReference type="InterPro" id="IPR035906">
    <property type="entry name" value="MetI-like_sf"/>
</dbReference>
<gene>
    <name evidence="7" type="ORF">M8H41_20855</name>
</gene>
<evidence type="ECO:0000313" key="7">
    <source>
        <dbReference type="EMBL" id="MDO0825283.1"/>
    </source>
</evidence>
<dbReference type="CDD" id="cd06261">
    <property type="entry name" value="TM_PBP2"/>
    <property type="match status" value="1"/>
</dbReference>
<comment type="similarity">
    <text evidence="5">Belongs to the binding-protein-dependent transport system permease family.</text>
</comment>
<accession>A0ABT8QVA5</accession>
<evidence type="ECO:0000256" key="3">
    <source>
        <dbReference type="ARBA" id="ARBA00022989"/>
    </source>
</evidence>
<evidence type="ECO:0000256" key="2">
    <source>
        <dbReference type="ARBA" id="ARBA00022692"/>
    </source>
</evidence>
<organism evidence="7 8">
    <name type="scientific">Desulfosporosinus nitroreducens</name>
    <dbReference type="NCBI Taxonomy" id="2018668"/>
    <lineage>
        <taxon>Bacteria</taxon>
        <taxon>Bacillati</taxon>
        <taxon>Bacillota</taxon>
        <taxon>Clostridia</taxon>
        <taxon>Eubacteriales</taxon>
        <taxon>Desulfitobacteriaceae</taxon>
        <taxon>Desulfosporosinus</taxon>
    </lineage>
</organism>
<dbReference type="Proteomes" id="UP001176021">
    <property type="component" value="Unassembled WGS sequence"/>
</dbReference>
<comment type="subcellular location">
    <subcellularLocation>
        <location evidence="5">Cell membrane</location>
        <topology evidence="5">Multi-pass membrane protein</topology>
    </subcellularLocation>
    <subcellularLocation>
        <location evidence="1">Membrane</location>
        <topology evidence="1">Multi-pass membrane protein</topology>
    </subcellularLocation>
</comment>
<evidence type="ECO:0000256" key="5">
    <source>
        <dbReference type="RuleBase" id="RU363032"/>
    </source>
</evidence>
<protein>
    <submittedName>
        <fullName evidence="7">ABC transporter permease subunit</fullName>
    </submittedName>
</protein>
<reference evidence="7" key="1">
    <citation type="submission" date="2022-05" db="EMBL/GenBank/DDBJ databases">
        <title>Expanded diversity of anoxic marine methylotrophy in a Black Sea sulfate reducing microorganism.</title>
        <authorList>
            <person name="Fischer P.Q."/>
            <person name="Stams A.J.M."/>
            <person name="Villanueva L."/>
            <person name="Sousa D.Z."/>
        </authorList>
    </citation>
    <scope>NUCLEOTIDE SEQUENCE</scope>
    <source>
        <strain evidence="7">P130</strain>
    </source>
</reference>
<sequence>MTMTNFPLRCWTVLSTVLSIGLLFFLLSFVFIKAQGVISLNFILAKPAGFPVGSAGGIWPAVAGSLLVTLIASLFATILAFFTAVYMVFYCRDDRIKLVVNLIIQCIAGIPSIVLGLFGYAFLVIKLELGLSILASGLTLAIMIFPYIQIRLQKLFLETNKQLLEASASLGINRSYTIINLLLPMYRKQILSIITLASGFAMGAAAPVMLTGCMMNAPVPESLASPFMSLPYHLYVLIGQGISLENAYGTAFVLMILVLLLNLLAAVPTLLGMRGKR</sequence>
<evidence type="ECO:0000256" key="4">
    <source>
        <dbReference type="ARBA" id="ARBA00023136"/>
    </source>
</evidence>
<feature type="domain" description="ABC transmembrane type-1" evidence="6">
    <location>
        <begin position="62"/>
        <end position="265"/>
    </location>
</feature>
<keyword evidence="5" id="KW-0813">Transport</keyword>
<dbReference type="Pfam" id="PF00528">
    <property type="entry name" value="BPD_transp_1"/>
    <property type="match status" value="1"/>
</dbReference>
<feature type="transmembrane region" description="Helical" evidence="5">
    <location>
        <begin position="58"/>
        <end position="91"/>
    </location>
</feature>
<keyword evidence="3 5" id="KW-1133">Transmembrane helix</keyword>
<dbReference type="PROSITE" id="PS50928">
    <property type="entry name" value="ABC_TM1"/>
    <property type="match status" value="1"/>
</dbReference>
<dbReference type="InterPro" id="IPR000515">
    <property type="entry name" value="MetI-like"/>
</dbReference>
<feature type="transmembrane region" description="Helical" evidence="5">
    <location>
        <begin position="129"/>
        <end position="148"/>
    </location>
</feature>
<feature type="transmembrane region" description="Helical" evidence="5">
    <location>
        <begin position="247"/>
        <end position="271"/>
    </location>
</feature>
<dbReference type="EMBL" id="JAMJEV010000023">
    <property type="protein sequence ID" value="MDO0825283.1"/>
    <property type="molecule type" value="Genomic_DNA"/>
</dbReference>
<evidence type="ECO:0000313" key="8">
    <source>
        <dbReference type="Proteomes" id="UP001176021"/>
    </source>
</evidence>
<dbReference type="Gene3D" id="1.10.3720.10">
    <property type="entry name" value="MetI-like"/>
    <property type="match status" value="1"/>
</dbReference>
<dbReference type="PANTHER" id="PTHR43470:SF3">
    <property type="entry name" value="PHOSPHATE TRANSPORT SYSTEM PERMEASE PROTEIN PSTA-RELATED"/>
    <property type="match status" value="1"/>
</dbReference>
<comment type="caution">
    <text evidence="7">The sequence shown here is derived from an EMBL/GenBank/DDBJ whole genome shotgun (WGS) entry which is preliminary data.</text>
</comment>
<evidence type="ECO:0000259" key="6">
    <source>
        <dbReference type="PROSITE" id="PS50928"/>
    </source>
</evidence>
<feature type="transmembrane region" description="Helical" evidence="5">
    <location>
        <begin position="98"/>
        <end position="123"/>
    </location>
</feature>
<evidence type="ECO:0000256" key="1">
    <source>
        <dbReference type="ARBA" id="ARBA00004141"/>
    </source>
</evidence>
<keyword evidence="4 5" id="KW-0472">Membrane</keyword>
<dbReference type="PANTHER" id="PTHR43470">
    <property type="entry name" value="PHOSPHATE TRANSPORT SYSTEM PERMEASE PROTEIN PSTA-RELATED"/>
    <property type="match status" value="1"/>
</dbReference>
<proteinExistence type="inferred from homology"/>
<name>A0ABT8QVA5_9FIRM</name>
<feature type="transmembrane region" description="Helical" evidence="5">
    <location>
        <begin position="190"/>
        <end position="210"/>
    </location>
</feature>